<keyword evidence="4 7" id="KW-0547">Nucleotide-binding</keyword>
<comment type="similarity">
    <text evidence="8">Belongs to the NAD synthetase family.</text>
</comment>
<dbReference type="CDD" id="cd00553">
    <property type="entry name" value="NAD_synthase"/>
    <property type="match status" value="1"/>
</dbReference>
<dbReference type="GO" id="GO:0005524">
    <property type="term" value="F:ATP binding"/>
    <property type="evidence" value="ECO:0007669"/>
    <property type="project" value="UniProtKB-UniRule"/>
</dbReference>
<sequence>MKINLVSFNPLSADISGNGRKIVELLRAPAPQADLFVFPEAALCGCPLFDLFDDKCLQTQNAVTLKEIAKEIKNTPCVLGYLEKDGKAHTTAAAYIYKGKITKIFDSELISLNGKNIQITLTDPQDFQPDPDADTVLFLLARPYIKGNITTRLDALKKFAKKYAVPSCLCNLLGGGDGMIFDGLTAVADKKGTLVLLGELFREQVLTFDTDGKYTPIIYKKEEKGELLSALTFGVQDYAHKSGFDKVVFGLSGGIDSAVTAVLAARALGGESVHCVSLPSFCTSDLSKTLAGQLALNLGVNLEEVGVNPVLEKTNEVFEHIVSKPKEVTQQELQSRLRTAVLGALAAEYNAMLISTDDKSENAVGSMVLYGDSGGNLQPLGDLYKTEIYELAEYINREEEIIPQGIIDRAPTSELSPNQKDEDTLPPYSVLDKILRAYLEDNLTAEEITKKFRVKPGMVTDILTRVNQADLKRRQTSPVLQVTVRPFSAVLRPIIKKINL</sequence>
<organism evidence="10 11">
    <name type="scientific">Candidatus Avelusimicrobium gallicola</name>
    <dbReference type="NCBI Taxonomy" id="2562704"/>
    <lineage>
        <taxon>Bacteria</taxon>
        <taxon>Pseudomonadati</taxon>
        <taxon>Elusimicrobiota</taxon>
        <taxon>Elusimicrobia</taxon>
        <taxon>Elusimicrobiales</taxon>
        <taxon>Elusimicrobiaceae</taxon>
        <taxon>Candidatus Avelusimicrobium</taxon>
    </lineage>
</organism>
<reference evidence="10" key="1">
    <citation type="submission" date="2019-04" db="EMBL/GenBank/DDBJ databases">
        <title>Evolution of Biomass-Degrading Anaerobic Consortia Revealed by Metagenomics.</title>
        <authorList>
            <person name="Peng X."/>
        </authorList>
    </citation>
    <scope>NUCLEOTIDE SEQUENCE</scope>
    <source>
        <strain evidence="10">SIG66</strain>
    </source>
</reference>
<dbReference type="Proteomes" id="UP000725649">
    <property type="component" value="Unassembled WGS sequence"/>
</dbReference>
<dbReference type="PANTHER" id="PTHR23090:SF9">
    <property type="entry name" value="GLUTAMINE-DEPENDENT NAD(+) SYNTHETASE"/>
    <property type="match status" value="1"/>
</dbReference>
<evidence type="ECO:0000313" key="11">
    <source>
        <dbReference type="Proteomes" id="UP000725649"/>
    </source>
</evidence>
<evidence type="ECO:0000256" key="4">
    <source>
        <dbReference type="ARBA" id="ARBA00022741"/>
    </source>
</evidence>
<dbReference type="InterPro" id="IPR003010">
    <property type="entry name" value="C-N_Hydrolase"/>
</dbReference>
<evidence type="ECO:0000256" key="7">
    <source>
        <dbReference type="PIRNR" id="PIRNR006630"/>
    </source>
</evidence>
<dbReference type="InterPro" id="IPR003694">
    <property type="entry name" value="NAD_synthase"/>
</dbReference>
<protein>
    <recommendedName>
        <fullName evidence="7">Glutamine-dependent NAD(+) synthetase</fullName>
        <ecNumber evidence="7">6.3.5.1</ecNumber>
    </recommendedName>
    <alternativeName>
        <fullName evidence="7">NAD(+) synthase [glutamine-hydrolyzing]</fullName>
    </alternativeName>
</protein>
<dbReference type="Gene3D" id="3.60.110.10">
    <property type="entry name" value="Carbon-nitrogen hydrolase"/>
    <property type="match status" value="2"/>
</dbReference>
<keyword evidence="3 7" id="KW-0436">Ligase</keyword>
<gene>
    <name evidence="10" type="primary">nadE</name>
    <name evidence="10" type="ORF">E7027_06505</name>
</gene>
<dbReference type="SUPFAM" id="SSF52402">
    <property type="entry name" value="Adenine nucleotide alpha hydrolases-like"/>
    <property type="match status" value="1"/>
</dbReference>
<dbReference type="GO" id="GO:0004359">
    <property type="term" value="F:glutaminase activity"/>
    <property type="evidence" value="ECO:0007669"/>
    <property type="project" value="InterPro"/>
</dbReference>
<keyword evidence="5 7" id="KW-0067">ATP-binding</keyword>
<evidence type="ECO:0000256" key="8">
    <source>
        <dbReference type="RuleBase" id="RU003811"/>
    </source>
</evidence>
<proteinExistence type="inferred from homology"/>
<dbReference type="InterPro" id="IPR036526">
    <property type="entry name" value="C-N_Hydrolase_sf"/>
</dbReference>
<dbReference type="AlphaFoldDB" id="A0A928DRH7"/>
<dbReference type="Pfam" id="PF02540">
    <property type="entry name" value="NAD_synthase"/>
    <property type="match status" value="1"/>
</dbReference>
<comment type="catalytic activity">
    <reaction evidence="7">
        <text>deamido-NAD(+) + L-glutamine + ATP + H2O = L-glutamate + AMP + diphosphate + NAD(+) + H(+)</text>
        <dbReference type="Rhea" id="RHEA:24384"/>
        <dbReference type="ChEBI" id="CHEBI:15377"/>
        <dbReference type="ChEBI" id="CHEBI:15378"/>
        <dbReference type="ChEBI" id="CHEBI:29985"/>
        <dbReference type="ChEBI" id="CHEBI:30616"/>
        <dbReference type="ChEBI" id="CHEBI:33019"/>
        <dbReference type="ChEBI" id="CHEBI:57540"/>
        <dbReference type="ChEBI" id="CHEBI:58359"/>
        <dbReference type="ChEBI" id="CHEBI:58437"/>
        <dbReference type="ChEBI" id="CHEBI:456215"/>
        <dbReference type="EC" id="6.3.5.1"/>
    </reaction>
</comment>
<evidence type="ECO:0000256" key="1">
    <source>
        <dbReference type="ARBA" id="ARBA00005188"/>
    </source>
</evidence>
<dbReference type="EMBL" id="SUVG01000007">
    <property type="protein sequence ID" value="MBE6421754.1"/>
    <property type="molecule type" value="Genomic_DNA"/>
</dbReference>
<dbReference type="PANTHER" id="PTHR23090">
    <property type="entry name" value="NH 3 /GLUTAMINE-DEPENDENT NAD + SYNTHETASE"/>
    <property type="match status" value="1"/>
</dbReference>
<dbReference type="PROSITE" id="PS50263">
    <property type="entry name" value="CN_HYDROLASE"/>
    <property type="match status" value="1"/>
</dbReference>
<evidence type="ECO:0000259" key="9">
    <source>
        <dbReference type="PROSITE" id="PS50263"/>
    </source>
</evidence>
<dbReference type="GO" id="GO:0009435">
    <property type="term" value="P:NAD+ biosynthetic process"/>
    <property type="evidence" value="ECO:0007669"/>
    <property type="project" value="UniProtKB-UniRule"/>
</dbReference>
<dbReference type="Gene3D" id="3.40.50.620">
    <property type="entry name" value="HUPs"/>
    <property type="match status" value="1"/>
</dbReference>
<name>A0A928DRH7_9BACT</name>
<evidence type="ECO:0000256" key="5">
    <source>
        <dbReference type="ARBA" id="ARBA00022840"/>
    </source>
</evidence>
<dbReference type="GO" id="GO:0003952">
    <property type="term" value="F:NAD+ synthase (glutamine-hydrolyzing) activity"/>
    <property type="evidence" value="ECO:0007669"/>
    <property type="project" value="UniProtKB-UniRule"/>
</dbReference>
<dbReference type="GO" id="GO:0005737">
    <property type="term" value="C:cytoplasm"/>
    <property type="evidence" value="ECO:0007669"/>
    <property type="project" value="InterPro"/>
</dbReference>
<dbReference type="InterPro" id="IPR014445">
    <property type="entry name" value="Gln-dep_NAD_synthase"/>
</dbReference>
<comment type="pathway">
    <text evidence="1 7">Cofactor biosynthesis; NAD(+) biosynthesis; NAD(+) from deamido-NAD(+) (L-Gln route): step 1/1.</text>
</comment>
<dbReference type="SUPFAM" id="SSF56317">
    <property type="entry name" value="Carbon-nitrogen hydrolase"/>
    <property type="match status" value="1"/>
</dbReference>
<comment type="caution">
    <text evidence="10">The sequence shown here is derived from an EMBL/GenBank/DDBJ whole genome shotgun (WGS) entry which is preliminary data.</text>
</comment>
<evidence type="ECO:0000313" key="10">
    <source>
        <dbReference type="EMBL" id="MBE6421754.1"/>
    </source>
</evidence>
<evidence type="ECO:0000256" key="6">
    <source>
        <dbReference type="ARBA" id="ARBA00023027"/>
    </source>
</evidence>
<comment type="similarity">
    <text evidence="2 7">In the C-terminal section; belongs to the NAD synthetase family.</text>
</comment>
<dbReference type="NCBIfam" id="TIGR00552">
    <property type="entry name" value="nadE"/>
    <property type="match status" value="1"/>
</dbReference>
<feature type="domain" description="CN hydrolase" evidence="9">
    <location>
        <begin position="1"/>
        <end position="212"/>
    </location>
</feature>
<dbReference type="EC" id="6.3.5.1" evidence="7"/>
<evidence type="ECO:0000256" key="2">
    <source>
        <dbReference type="ARBA" id="ARBA00007145"/>
    </source>
</evidence>
<dbReference type="InterPro" id="IPR014729">
    <property type="entry name" value="Rossmann-like_a/b/a_fold"/>
</dbReference>
<accession>A0A928DRH7</accession>
<evidence type="ECO:0000256" key="3">
    <source>
        <dbReference type="ARBA" id="ARBA00022598"/>
    </source>
</evidence>
<keyword evidence="6 7" id="KW-0520">NAD</keyword>
<dbReference type="PIRSF" id="PIRSF006630">
    <property type="entry name" value="NADS_GAT"/>
    <property type="match status" value="1"/>
</dbReference>
<dbReference type="InterPro" id="IPR022310">
    <property type="entry name" value="NAD/GMP_synthase"/>
</dbReference>